<name>A0A919Y496_9BACL</name>
<evidence type="ECO:0000313" key="2">
    <source>
        <dbReference type="EMBL" id="GIO41842.1"/>
    </source>
</evidence>
<accession>A0A919Y496</accession>
<dbReference type="EMBL" id="BORS01000004">
    <property type="protein sequence ID" value="GIO41842.1"/>
    <property type="molecule type" value="Genomic_DNA"/>
</dbReference>
<organism evidence="2 3">
    <name type="scientific">Paenibacillus apis</name>
    <dbReference type="NCBI Taxonomy" id="1792174"/>
    <lineage>
        <taxon>Bacteria</taxon>
        <taxon>Bacillati</taxon>
        <taxon>Bacillota</taxon>
        <taxon>Bacilli</taxon>
        <taxon>Bacillales</taxon>
        <taxon>Paenibacillaceae</taxon>
        <taxon>Paenibacillus</taxon>
    </lineage>
</organism>
<evidence type="ECO:0000313" key="3">
    <source>
        <dbReference type="Proteomes" id="UP000678895"/>
    </source>
</evidence>
<feature type="region of interest" description="Disordered" evidence="1">
    <location>
        <begin position="42"/>
        <end position="107"/>
    </location>
</feature>
<proteinExistence type="predicted"/>
<dbReference type="Proteomes" id="UP000678895">
    <property type="component" value="Unassembled WGS sequence"/>
</dbReference>
<evidence type="ECO:0008006" key="4">
    <source>
        <dbReference type="Google" id="ProtNLM"/>
    </source>
</evidence>
<keyword evidence="3" id="KW-1185">Reference proteome</keyword>
<sequence>MNLKAVEMQIAVPRTGEAGRIQQDAQHRPAVEQNMLSVEQLKLQEHQRQRSAGVDESAQNTTVKREGQQSGQHQGQAHAHAEEQEEEQNKDRPAVHPFKGKHIDFSL</sequence>
<feature type="compositionally biased region" description="Low complexity" evidence="1">
    <location>
        <begin position="68"/>
        <end position="78"/>
    </location>
</feature>
<dbReference type="AlphaFoldDB" id="A0A919Y496"/>
<protein>
    <recommendedName>
        <fullName evidence="4">RNA polymerase subunit sigma</fullName>
    </recommendedName>
</protein>
<comment type="caution">
    <text evidence="2">The sequence shown here is derived from an EMBL/GenBank/DDBJ whole genome shotgun (WGS) entry which is preliminary data.</text>
</comment>
<evidence type="ECO:0000256" key="1">
    <source>
        <dbReference type="SAM" id="MobiDB-lite"/>
    </source>
</evidence>
<reference evidence="2" key="1">
    <citation type="submission" date="2021-03" db="EMBL/GenBank/DDBJ databases">
        <title>Antimicrobial resistance genes in bacteria isolated from Japanese honey, and their potential for conferring macrolide and lincosamide resistance in the American foulbrood pathogen Paenibacillus larvae.</title>
        <authorList>
            <person name="Okamoto M."/>
            <person name="Kumagai M."/>
            <person name="Kanamori H."/>
            <person name="Takamatsu D."/>
        </authorList>
    </citation>
    <scope>NUCLEOTIDE SEQUENCE</scope>
    <source>
        <strain evidence="2">J41TS4</strain>
    </source>
</reference>
<gene>
    <name evidence="2" type="ORF">J41TS4_16000</name>
</gene>
<dbReference type="RefSeq" id="WP_301626234.1">
    <property type="nucleotide sequence ID" value="NZ_BORS01000004.1"/>
</dbReference>
<feature type="compositionally biased region" description="Basic and acidic residues" evidence="1">
    <location>
        <begin position="79"/>
        <end position="94"/>
    </location>
</feature>